<protein>
    <recommendedName>
        <fullName evidence="5">[2Fe-2S]-binding domain-containing protein</fullName>
    </recommendedName>
</protein>
<dbReference type="SUPFAM" id="SSF47741">
    <property type="entry name" value="CO dehydrogenase ISP C-domain like"/>
    <property type="match status" value="1"/>
</dbReference>
<dbReference type="InterPro" id="IPR051452">
    <property type="entry name" value="Diverse_Oxidoreductases"/>
</dbReference>
<dbReference type="Proteomes" id="UP001500689">
    <property type="component" value="Unassembled WGS sequence"/>
</dbReference>
<evidence type="ECO:0000256" key="1">
    <source>
        <dbReference type="ARBA" id="ARBA00022714"/>
    </source>
</evidence>
<dbReference type="Pfam" id="PF01799">
    <property type="entry name" value="Fer2_2"/>
    <property type="match status" value="1"/>
</dbReference>
<keyword evidence="3" id="KW-0408">Iron</keyword>
<sequence>MEGALVLLDGRAALSCIVLAATTGGRRITTIEGLAESGDELLDHFADKGAAQCGFCTPGMIVAARAHLSQPRESGDEREAAREALAGNICRCTGYTRIVDAVASCAAAEEGTPCAS</sequence>
<dbReference type="EMBL" id="BAAAZN010000007">
    <property type="protein sequence ID" value="GAA3551075.1"/>
    <property type="molecule type" value="Genomic_DNA"/>
</dbReference>
<dbReference type="InterPro" id="IPR002888">
    <property type="entry name" value="2Fe-2S-bd"/>
</dbReference>
<keyword evidence="1" id="KW-0001">2Fe-2S</keyword>
<evidence type="ECO:0000313" key="7">
    <source>
        <dbReference type="Proteomes" id="UP001500689"/>
    </source>
</evidence>
<keyword evidence="7" id="KW-1185">Reference proteome</keyword>
<gene>
    <name evidence="6" type="ORF">GCM10022222_38290</name>
</gene>
<evidence type="ECO:0000256" key="2">
    <source>
        <dbReference type="ARBA" id="ARBA00022723"/>
    </source>
</evidence>
<comment type="caution">
    <text evidence="6">The sequence shown here is derived from an EMBL/GenBank/DDBJ whole genome shotgun (WGS) entry which is preliminary data.</text>
</comment>
<organism evidence="6 7">
    <name type="scientific">Amycolatopsis ultiminotia</name>
    <dbReference type="NCBI Taxonomy" id="543629"/>
    <lineage>
        <taxon>Bacteria</taxon>
        <taxon>Bacillati</taxon>
        <taxon>Actinomycetota</taxon>
        <taxon>Actinomycetes</taxon>
        <taxon>Pseudonocardiales</taxon>
        <taxon>Pseudonocardiaceae</taxon>
        <taxon>Amycolatopsis</taxon>
    </lineage>
</organism>
<keyword evidence="2" id="KW-0479">Metal-binding</keyword>
<keyword evidence="4" id="KW-0411">Iron-sulfur</keyword>
<evidence type="ECO:0000256" key="3">
    <source>
        <dbReference type="ARBA" id="ARBA00023004"/>
    </source>
</evidence>
<evidence type="ECO:0000256" key="4">
    <source>
        <dbReference type="ARBA" id="ARBA00023014"/>
    </source>
</evidence>
<evidence type="ECO:0000313" key="6">
    <source>
        <dbReference type="EMBL" id="GAA3551075.1"/>
    </source>
</evidence>
<dbReference type="InterPro" id="IPR036884">
    <property type="entry name" value="2Fe-2S-bd_dom_sf"/>
</dbReference>
<dbReference type="Gene3D" id="1.10.150.120">
    <property type="entry name" value="[2Fe-2S]-binding domain"/>
    <property type="match status" value="1"/>
</dbReference>
<dbReference type="PANTHER" id="PTHR44379:SF8">
    <property type="entry name" value="XANTHINE DEHYDROGENASE IRON-SULFUR-BINDING SUBUNIT XDHC-RELATED"/>
    <property type="match status" value="1"/>
</dbReference>
<accession>A0ABP6WI58</accession>
<dbReference type="RefSeq" id="WP_344861590.1">
    <property type="nucleotide sequence ID" value="NZ_BAAAZN010000007.1"/>
</dbReference>
<dbReference type="PANTHER" id="PTHR44379">
    <property type="entry name" value="OXIDOREDUCTASE WITH IRON-SULFUR SUBUNIT"/>
    <property type="match status" value="1"/>
</dbReference>
<proteinExistence type="predicted"/>
<name>A0ABP6WI58_9PSEU</name>
<reference evidence="7" key="1">
    <citation type="journal article" date="2019" name="Int. J. Syst. Evol. Microbiol.">
        <title>The Global Catalogue of Microorganisms (GCM) 10K type strain sequencing project: providing services to taxonomists for standard genome sequencing and annotation.</title>
        <authorList>
            <consortium name="The Broad Institute Genomics Platform"/>
            <consortium name="The Broad Institute Genome Sequencing Center for Infectious Disease"/>
            <person name="Wu L."/>
            <person name="Ma J."/>
        </authorList>
    </citation>
    <scope>NUCLEOTIDE SEQUENCE [LARGE SCALE GENOMIC DNA]</scope>
    <source>
        <strain evidence="7">JCM 16898</strain>
    </source>
</reference>
<feature type="domain" description="[2Fe-2S]-binding" evidence="5">
    <location>
        <begin position="30"/>
        <end position="102"/>
    </location>
</feature>
<evidence type="ECO:0000259" key="5">
    <source>
        <dbReference type="Pfam" id="PF01799"/>
    </source>
</evidence>